<feature type="compositionally biased region" description="Low complexity" evidence="1">
    <location>
        <begin position="142"/>
        <end position="155"/>
    </location>
</feature>
<evidence type="ECO:0000313" key="4">
    <source>
        <dbReference type="Proteomes" id="UP001055200"/>
    </source>
</evidence>
<feature type="compositionally biased region" description="Pro residues" evidence="1">
    <location>
        <begin position="156"/>
        <end position="165"/>
    </location>
</feature>
<dbReference type="Proteomes" id="UP001055200">
    <property type="component" value="Chromosome"/>
</dbReference>
<evidence type="ECO:0000256" key="1">
    <source>
        <dbReference type="SAM" id="MobiDB-lite"/>
    </source>
</evidence>
<protein>
    <recommendedName>
        <fullName evidence="5">Serine/threonine protein kinase</fullName>
    </recommendedName>
</protein>
<feature type="signal peptide" evidence="2">
    <location>
        <begin position="1"/>
        <end position="28"/>
    </location>
</feature>
<name>A0ABY3TZ43_9MYCO</name>
<evidence type="ECO:0008006" key="5">
    <source>
        <dbReference type="Google" id="ProtNLM"/>
    </source>
</evidence>
<reference evidence="3" key="1">
    <citation type="submission" date="2022-08" db="EMBL/GenBank/DDBJ databases">
        <title>Complete genome sequence of 14 non-tuberculosis mycobacteria type-strains.</title>
        <authorList>
            <person name="Igarashi Y."/>
            <person name="Osugi A."/>
            <person name="Mitarai S."/>
        </authorList>
    </citation>
    <scope>NUCLEOTIDE SEQUENCE</scope>
    <source>
        <strain evidence="3">DSM 45575</strain>
    </source>
</reference>
<evidence type="ECO:0000256" key="2">
    <source>
        <dbReference type="SAM" id="SignalP"/>
    </source>
</evidence>
<keyword evidence="4" id="KW-1185">Reference proteome</keyword>
<accession>A0ABY3TZ43</accession>
<gene>
    <name evidence="3" type="ORF">MIU77_14970</name>
</gene>
<feature type="chain" id="PRO_5045974855" description="Serine/threonine protein kinase" evidence="2">
    <location>
        <begin position="29"/>
        <end position="173"/>
    </location>
</feature>
<sequence>MTTSVHPPLAASAAALLAALLWAAPASAAPDFDEQGYVNSTARCSDTAVVFGATERSRVAICDDGDGGYQYRGVRIEDGAKLITGASSSGSGTFSATRAGITYTVSAKSLTITEGETTIRTEPMVDFHGASAPDTEDPDPSPTEAPAETPADTPTPTTPLPPPLPAEEGHIAS</sequence>
<dbReference type="RefSeq" id="WP_240170421.1">
    <property type="nucleotide sequence ID" value="NZ_CP092365.1"/>
</dbReference>
<dbReference type="EMBL" id="CP092365">
    <property type="protein sequence ID" value="ULN52144.1"/>
    <property type="molecule type" value="Genomic_DNA"/>
</dbReference>
<organism evidence="3 4">
    <name type="scientific">Mycolicibacillus parakoreensis</name>
    <dbReference type="NCBI Taxonomy" id="1069221"/>
    <lineage>
        <taxon>Bacteria</taxon>
        <taxon>Bacillati</taxon>
        <taxon>Actinomycetota</taxon>
        <taxon>Actinomycetes</taxon>
        <taxon>Mycobacteriales</taxon>
        <taxon>Mycobacteriaceae</taxon>
        <taxon>Mycolicibacillus</taxon>
    </lineage>
</organism>
<feature type="region of interest" description="Disordered" evidence="1">
    <location>
        <begin position="115"/>
        <end position="173"/>
    </location>
</feature>
<evidence type="ECO:0000313" key="3">
    <source>
        <dbReference type="EMBL" id="ULN52144.1"/>
    </source>
</evidence>
<proteinExistence type="predicted"/>
<keyword evidence="2" id="KW-0732">Signal</keyword>